<gene>
    <name evidence="5" type="ORF">DS834_01580</name>
    <name evidence="6" type="ORF">DS835_04035</name>
</gene>
<dbReference type="PRINTS" id="PR00035">
    <property type="entry name" value="HTHGNTR"/>
</dbReference>
<dbReference type="Gene3D" id="3.40.1410.10">
    <property type="entry name" value="Chorismate lyase-like"/>
    <property type="match status" value="1"/>
</dbReference>
<evidence type="ECO:0000256" key="3">
    <source>
        <dbReference type="ARBA" id="ARBA00023163"/>
    </source>
</evidence>
<evidence type="ECO:0000256" key="2">
    <source>
        <dbReference type="ARBA" id="ARBA00023125"/>
    </source>
</evidence>
<dbReference type="GO" id="GO:0003700">
    <property type="term" value="F:DNA-binding transcription factor activity"/>
    <property type="evidence" value="ECO:0007669"/>
    <property type="project" value="InterPro"/>
</dbReference>
<dbReference type="SUPFAM" id="SSF64288">
    <property type="entry name" value="Chorismate lyase-like"/>
    <property type="match status" value="1"/>
</dbReference>
<dbReference type="GO" id="GO:0045892">
    <property type="term" value="P:negative regulation of DNA-templated transcription"/>
    <property type="evidence" value="ECO:0007669"/>
    <property type="project" value="TreeGrafter"/>
</dbReference>
<comment type="caution">
    <text evidence="6">The sequence shown here is derived from an EMBL/GenBank/DDBJ whole genome shotgun (WGS) entry which is preliminary data.</text>
</comment>
<dbReference type="InterPro" id="IPR036390">
    <property type="entry name" value="WH_DNA-bd_sf"/>
</dbReference>
<accession>A0A396SQF9</accession>
<dbReference type="Pfam" id="PF00392">
    <property type="entry name" value="GntR"/>
    <property type="match status" value="1"/>
</dbReference>
<evidence type="ECO:0000313" key="8">
    <source>
        <dbReference type="Proteomes" id="UP000283380"/>
    </source>
</evidence>
<evidence type="ECO:0000313" key="7">
    <source>
        <dbReference type="Proteomes" id="UP000265862"/>
    </source>
</evidence>
<dbReference type="SMART" id="SM00345">
    <property type="entry name" value="HTH_GNTR"/>
    <property type="match status" value="1"/>
</dbReference>
<dbReference type="Proteomes" id="UP000283380">
    <property type="component" value="Unassembled WGS sequence"/>
</dbReference>
<dbReference type="RefSeq" id="WP_118896923.1">
    <property type="nucleotide sequence ID" value="NZ_QOCT01000010.1"/>
</dbReference>
<reference evidence="7 8" key="1">
    <citation type="submission" date="2018-07" db="EMBL/GenBank/DDBJ databases">
        <title>Genome sequences of six Lactobacillus spp. isolated from bumble bee guts.</title>
        <authorList>
            <person name="Motta E.V.S."/>
            <person name="Moran N.A."/>
        </authorList>
    </citation>
    <scope>NUCLEOTIDE SEQUENCE [LARGE SCALE GENOMIC DNA]</scope>
    <source>
        <strain evidence="5 8">BI-4G</strain>
        <strain evidence="6 7">OCC3</strain>
    </source>
</reference>
<keyword evidence="2" id="KW-0238">DNA-binding</keyword>
<dbReference type="SUPFAM" id="SSF46785">
    <property type="entry name" value="Winged helix' DNA-binding domain"/>
    <property type="match status" value="1"/>
</dbReference>
<evidence type="ECO:0000259" key="4">
    <source>
        <dbReference type="PROSITE" id="PS50949"/>
    </source>
</evidence>
<sequence>MLFKEVYADLKLKIKQKNYLPGSNLPTETELQEYYQVSRTTIRRAIDQLVAENKVIRKKGSGLFVAPAISKQNILEMTGIIKQSVPDLADMIKFKDSYLRLVGPYYADVFNISANELLYFISFVINIKGQLTWEKLILPLEYFPDFDLTCLKIMSIIEAVNSGKLKPKNLFQDFQLIRATDEIGKQLCIQKQAPVFKITNLFSTKDSKIVAVEYRLQDALTTKYSIDFN</sequence>
<dbReference type="EMBL" id="QOCV01000006">
    <property type="protein sequence ID" value="RHW54228.1"/>
    <property type="molecule type" value="Genomic_DNA"/>
</dbReference>
<dbReference type="InterPro" id="IPR011663">
    <property type="entry name" value="UTRA"/>
</dbReference>
<dbReference type="EMBL" id="QOCU01000001">
    <property type="protein sequence ID" value="RHW53648.1"/>
    <property type="molecule type" value="Genomic_DNA"/>
</dbReference>
<evidence type="ECO:0000256" key="1">
    <source>
        <dbReference type="ARBA" id="ARBA00023015"/>
    </source>
</evidence>
<protein>
    <submittedName>
        <fullName evidence="6">GntR family transcriptional regulator</fullName>
    </submittedName>
</protein>
<dbReference type="InterPro" id="IPR036388">
    <property type="entry name" value="WH-like_DNA-bd_sf"/>
</dbReference>
<dbReference type="Proteomes" id="UP000265862">
    <property type="component" value="Unassembled WGS sequence"/>
</dbReference>
<dbReference type="AlphaFoldDB" id="A0A396SQF9"/>
<keyword evidence="3" id="KW-0804">Transcription</keyword>
<dbReference type="PANTHER" id="PTHR44846">
    <property type="entry name" value="MANNOSYL-D-GLYCERATE TRANSPORT/METABOLISM SYSTEM REPRESSOR MNGR-RELATED"/>
    <property type="match status" value="1"/>
</dbReference>
<dbReference type="InterPro" id="IPR028978">
    <property type="entry name" value="Chorismate_lyase_/UTRA_dom_sf"/>
</dbReference>
<name>A0A396SQF9_9LACO</name>
<evidence type="ECO:0000313" key="6">
    <source>
        <dbReference type="EMBL" id="RHW54228.1"/>
    </source>
</evidence>
<feature type="domain" description="HTH gntR-type" evidence="4">
    <location>
        <begin position="1"/>
        <end position="68"/>
    </location>
</feature>
<dbReference type="InterPro" id="IPR000524">
    <property type="entry name" value="Tscrpt_reg_HTH_GntR"/>
</dbReference>
<keyword evidence="8" id="KW-1185">Reference proteome</keyword>
<proteinExistence type="predicted"/>
<evidence type="ECO:0000313" key="5">
    <source>
        <dbReference type="EMBL" id="RHW53648.1"/>
    </source>
</evidence>
<dbReference type="GO" id="GO:0003677">
    <property type="term" value="F:DNA binding"/>
    <property type="evidence" value="ECO:0007669"/>
    <property type="project" value="UniProtKB-KW"/>
</dbReference>
<keyword evidence="1" id="KW-0805">Transcription regulation</keyword>
<dbReference type="InterPro" id="IPR050679">
    <property type="entry name" value="Bact_HTH_transcr_reg"/>
</dbReference>
<dbReference type="Gene3D" id="1.10.10.10">
    <property type="entry name" value="Winged helix-like DNA-binding domain superfamily/Winged helix DNA-binding domain"/>
    <property type="match status" value="1"/>
</dbReference>
<dbReference type="PROSITE" id="PS50949">
    <property type="entry name" value="HTH_GNTR"/>
    <property type="match status" value="1"/>
</dbReference>
<dbReference type="CDD" id="cd07377">
    <property type="entry name" value="WHTH_GntR"/>
    <property type="match status" value="1"/>
</dbReference>
<dbReference type="Pfam" id="PF07702">
    <property type="entry name" value="UTRA"/>
    <property type="match status" value="1"/>
</dbReference>
<dbReference type="PANTHER" id="PTHR44846:SF1">
    <property type="entry name" value="MANNOSYL-D-GLYCERATE TRANSPORT_METABOLISM SYSTEM REPRESSOR MNGR-RELATED"/>
    <property type="match status" value="1"/>
</dbReference>
<organism evidence="6 7">
    <name type="scientific">Lactobacillus bombicola</name>
    <dbReference type="NCBI Taxonomy" id="1505723"/>
    <lineage>
        <taxon>Bacteria</taxon>
        <taxon>Bacillati</taxon>
        <taxon>Bacillota</taxon>
        <taxon>Bacilli</taxon>
        <taxon>Lactobacillales</taxon>
        <taxon>Lactobacillaceae</taxon>
        <taxon>Lactobacillus</taxon>
    </lineage>
</organism>